<proteinExistence type="predicted"/>
<organism evidence="2 3">
    <name type="scientific">Nitrospira defluvii</name>
    <dbReference type="NCBI Taxonomy" id="330214"/>
    <lineage>
        <taxon>Bacteria</taxon>
        <taxon>Pseudomonadati</taxon>
        <taxon>Nitrospirota</taxon>
        <taxon>Nitrospiria</taxon>
        <taxon>Nitrospirales</taxon>
        <taxon>Nitrospiraceae</taxon>
        <taxon>Nitrospira</taxon>
    </lineage>
</organism>
<gene>
    <name evidence="2" type="ORF">NIDE3797</name>
</gene>
<feature type="compositionally biased region" description="Polar residues" evidence="1">
    <location>
        <begin position="10"/>
        <end position="20"/>
    </location>
</feature>
<dbReference type="HOGENOM" id="CLU_2153765_0_0_0"/>
<dbReference type="KEGG" id="nde:NIDE3797"/>
<dbReference type="EMBL" id="FP929003">
    <property type="protein sequence ID" value="CBK43472.1"/>
    <property type="molecule type" value="Genomic_DNA"/>
</dbReference>
<feature type="region of interest" description="Disordered" evidence="1">
    <location>
        <begin position="84"/>
        <end position="111"/>
    </location>
</feature>
<keyword evidence="3" id="KW-1185">Reference proteome</keyword>
<sequence length="111" mass="12444">MIEEMKRSYAGTQALSTRQQGGPAPAYLSWRRRQQSYRTAFHGLQACGRREDPGGRSTDRTDHKLGGFVFQPDYRLKNAAHLGEMSHRSSRGTIVTSQDRSLHVAGPATQR</sequence>
<protein>
    <submittedName>
        <fullName evidence="2">Uncharacterized protein</fullName>
    </submittedName>
</protein>
<feature type="compositionally biased region" description="Basic and acidic residues" evidence="1">
    <location>
        <begin position="48"/>
        <end position="65"/>
    </location>
</feature>
<feature type="region of interest" description="Disordered" evidence="1">
    <location>
        <begin position="47"/>
        <end position="66"/>
    </location>
</feature>
<accession>D8PJ98</accession>
<evidence type="ECO:0000313" key="2">
    <source>
        <dbReference type="EMBL" id="CBK43472.1"/>
    </source>
</evidence>
<dbReference type="AlphaFoldDB" id="D8PJ98"/>
<feature type="region of interest" description="Disordered" evidence="1">
    <location>
        <begin position="1"/>
        <end position="27"/>
    </location>
</feature>
<name>D8PJ98_9BACT</name>
<evidence type="ECO:0000256" key="1">
    <source>
        <dbReference type="SAM" id="MobiDB-lite"/>
    </source>
</evidence>
<evidence type="ECO:0000313" key="3">
    <source>
        <dbReference type="Proteomes" id="UP000001660"/>
    </source>
</evidence>
<dbReference type="Proteomes" id="UP000001660">
    <property type="component" value="Chromosome"/>
</dbReference>
<reference evidence="2 3" key="1">
    <citation type="journal article" date="2010" name="Proc. Natl. Acad. Sci. U.S.A.">
        <title>A Nitrospira metagenome illuminates the physiology and evolution of globally important nitrite-oxidizing bacteria.</title>
        <authorList>
            <person name="Lucker S."/>
            <person name="Wagner M."/>
            <person name="Maixner F."/>
            <person name="Pelletier E."/>
            <person name="Koch H."/>
            <person name="Vacherie B."/>
            <person name="Rattei T."/>
            <person name="Sinninghe Damste J."/>
            <person name="Spieck E."/>
            <person name="Le Paslier D."/>
            <person name="Daims H."/>
        </authorList>
    </citation>
    <scope>NUCLEOTIDE SEQUENCE [LARGE SCALE GENOMIC DNA]</scope>
</reference>